<feature type="compositionally biased region" description="Basic residues" evidence="1">
    <location>
        <begin position="352"/>
        <end position="363"/>
    </location>
</feature>
<feature type="compositionally biased region" description="Polar residues" evidence="1">
    <location>
        <begin position="957"/>
        <end position="967"/>
    </location>
</feature>
<feature type="compositionally biased region" description="Polar residues" evidence="1">
    <location>
        <begin position="372"/>
        <end position="402"/>
    </location>
</feature>
<feature type="region of interest" description="Disordered" evidence="1">
    <location>
        <begin position="1283"/>
        <end position="1315"/>
    </location>
</feature>
<feature type="region of interest" description="Disordered" evidence="1">
    <location>
        <begin position="946"/>
        <end position="994"/>
    </location>
</feature>
<dbReference type="OrthoDB" id="8882621at2759"/>
<feature type="compositionally biased region" description="Polar residues" evidence="1">
    <location>
        <begin position="268"/>
        <end position="284"/>
    </location>
</feature>
<organism evidence="3 4">
    <name type="scientific">Stomoxys calcitrans</name>
    <name type="common">Stable fly</name>
    <name type="synonym">Conops calcitrans</name>
    <dbReference type="NCBI Taxonomy" id="35570"/>
    <lineage>
        <taxon>Eukaryota</taxon>
        <taxon>Metazoa</taxon>
        <taxon>Ecdysozoa</taxon>
        <taxon>Arthropoda</taxon>
        <taxon>Hexapoda</taxon>
        <taxon>Insecta</taxon>
        <taxon>Pterygota</taxon>
        <taxon>Neoptera</taxon>
        <taxon>Endopterygota</taxon>
        <taxon>Diptera</taxon>
        <taxon>Brachycera</taxon>
        <taxon>Muscomorpha</taxon>
        <taxon>Muscoidea</taxon>
        <taxon>Muscidae</taxon>
        <taxon>Stomoxys</taxon>
    </lineage>
</organism>
<feature type="region of interest" description="Disordered" evidence="1">
    <location>
        <begin position="597"/>
        <end position="617"/>
    </location>
</feature>
<feature type="compositionally biased region" description="Basic and acidic residues" evidence="1">
    <location>
        <begin position="446"/>
        <end position="471"/>
    </location>
</feature>
<evidence type="ECO:0000256" key="1">
    <source>
        <dbReference type="SAM" id="MobiDB-lite"/>
    </source>
</evidence>
<feature type="compositionally biased region" description="Polar residues" evidence="1">
    <location>
        <begin position="1116"/>
        <end position="1134"/>
    </location>
</feature>
<dbReference type="KEGG" id="scac:106086025"/>
<protein>
    <recommendedName>
        <fullName evidence="2">WH2 domain-containing protein</fullName>
    </recommendedName>
</protein>
<feature type="compositionally biased region" description="Basic residues" evidence="1">
    <location>
        <begin position="783"/>
        <end position="796"/>
    </location>
</feature>
<evidence type="ECO:0000313" key="3">
    <source>
        <dbReference type="EnsemblMetazoa" id="SCAU007435-PB"/>
    </source>
</evidence>
<dbReference type="EnsemblMetazoa" id="SCAU007435-RB">
    <property type="protein sequence ID" value="SCAU007435-PB"/>
    <property type="gene ID" value="SCAU007435"/>
</dbReference>
<keyword evidence="4" id="KW-1185">Reference proteome</keyword>
<dbReference type="EnsemblMetazoa" id="SCAU007435-RC">
    <property type="protein sequence ID" value="SCAU007435-PC"/>
    <property type="gene ID" value="SCAU007435"/>
</dbReference>
<feature type="region of interest" description="Disordered" evidence="1">
    <location>
        <begin position="516"/>
        <end position="539"/>
    </location>
</feature>
<dbReference type="EnsemblMetazoa" id="SCAU007435-RF">
    <property type="protein sequence ID" value="SCAU007435-PF"/>
    <property type="gene ID" value="SCAU007435"/>
</dbReference>
<feature type="region of interest" description="Disordered" evidence="1">
    <location>
        <begin position="807"/>
        <end position="852"/>
    </location>
</feature>
<feature type="region of interest" description="Disordered" evidence="1">
    <location>
        <begin position="673"/>
        <end position="693"/>
    </location>
</feature>
<dbReference type="InterPro" id="IPR003124">
    <property type="entry name" value="WH2_dom"/>
</dbReference>
<feature type="domain" description="WH2" evidence="2">
    <location>
        <begin position="1420"/>
        <end position="1439"/>
    </location>
</feature>
<dbReference type="EnsemblMetazoa" id="SCAU007435-RE">
    <property type="protein sequence ID" value="SCAU007435-PE"/>
    <property type="gene ID" value="SCAU007435"/>
</dbReference>
<accession>A0A1I8PER3</accession>
<feature type="compositionally biased region" description="Polar residues" evidence="1">
    <location>
        <begin position="163"/>
        <end position="172"/>
    </location>
</feature>
<evidence type="ECO:0000313" key="4">
    <source>
        <dbReference type="Proteomes" id="UP000095300"/>
    </source>
</evidence>
<dbReference type="EnsemblMetazoa" id="SCAU007435-RA">
    <property type="protein sequence ID" value="SCAU007435-PA"/>
    <property type="gene ID" value="SCAU007435"/>
</dbReference>
<evidence type="ECO:0000259" key="2">
    <source>
        <dbReference type="PROSITE" id="PS51082"/>
    </source>
</evidence>
<reference evidence="3" key="2">
    <citation type="submission" date="2020-05" db="UniProtKB">
        <authorList>
            <consortium name="EnsemblMetazoa"/>
        </authorList>
    </citation>
    <scope>IDENTIFICATION</scope>
    <source>
        <strain evidence="3">USDA</strain>
    </source>
</reference>
<feature type="compositionally biased region" description="Polar residues" evidence="1">
    <location>
        <begin position="807"/>
        <end position="836"/>
    </location>
</feature>
<dbReference type="PROSITE" id="PS51082">
    <property type="entry name" value="WH2"/>
    <property type="match status" value="1"/>
</dbReference>
<feature type="region of interest" description="Disordered" evidence="1">
    <location>
        <begin position="1192"/>
        <end position="1211"/>
    </location>
</feature>
<feature type="compositionally biased region" description="Low complexity" evidence="1">
    <location>
        <begin position="179"/>
        <end position="196"/>
    </location>
</feature>
<feature type="region of interest" description="Disordered" evidence="1">
    <location>
        <begin position="322"/>
        <end position="471"/>
    </location>
</feature>
<feature type="region of interest" description="Disordered" evidence="1">
    <location>
        <begin position="752"/>
        <end position="778"/>
    </location>
</feature>
<dbReference type="Proteomes" id="UP000095300">
    <property type="component" value="Unassembled WGS sequence"/>
</dbReference>
<feature type="compositionally biased region" description="Polar residues" evidence="1">
    <location>
        <begin position="599"/>
        <end position="617"/>
    </location>
</feature>
<dbReference type="GO" id="GO:0003779">
    <property type="term" value="F:actin binding"/>
    <property type="evidence" value="ECO:0007669"/>
    <property type="project" value="InterPro"/>
</dbReference>
<gene>
    <name evidence="3" type="primary">106086025</name>
</gene>
<feature type="region of interest" description="Disordered" evidence="1">
    <location>
        <begin position="1355"/>
        <end position="1423"/>
    </location>
</feature>
<dbReference type="VEuPathDB" id="VectorBase:SCAU007435"/>
<feature type="region of interest" description="Disordered" evidence="1">
    <location>
        <begin position="864"/>
        <end position="920"/>
    </location>
</feature>
<feature type="compositionally biased region" description="Low complexity" evidence="1">
    <location>
        <begin position="1355"/>
        <end position="1368"/>
    </location>
</feature>
<sequence length="1439" mass="157912">MSKSGFSTLNRWLGRKNKEKSMPNGSLSKSSTNLSISSTNINETSQLEYNRITPLPAATTNAPFEQTFRITVLLPKDQLYVARLGARVPLSKLLELVCDNKLLDSEKYEFRNPVDSSQVYSCDLTIGAVGLSEIRLCHKSESYDNFSTDEIMKLQRTSLIRESLTSSEFSSRNSKHTTKTTSPYSSSNSLNSMDSSGIHSTKAMRLSAGPQAKMAAPPRKKRAAPRPPSQAVIPEKSPLITENGNGGARESPAPSSPVNGNMEAKDFSVSTPDLSSHSDINGNDCNGHMQDIKESSQAEANGYSDDTVLYAQVQKKNALNLNSTSVENLTASSPTPSSLGGESSKFPEPSPRKRVVPAPKKKMVAPPAPQPRGSTYSDDSVSIGSANLSSEPSTPVALTTPVQEFKAPSPQPAQRQQSREDMAAAPDVPKPQPRITTTTLLNATDLKADLKNLESHTAEKREESNNEEKQKVVSNVSKVMLNRTPTPEPRSLSCEPPDIDVCYETQLENLKSPIEDDNVSKQADSGIGEPVPSPIPDSLPSEVSIHDVKSNFESSSDDDDMVKVYNFKLGKTLVKPLNETKTLEELTIMNDVQEETDSDLNTPNLTQVNSSNAPSETSSWNFAIPISPPPNFADNKFSEAFVEAEKQEQENPITPKIMERPILNFEVLKQEDQTKAKSKSVSTPSTVTPSTPLDSIVGELSAIIQEKGLDTLIKKSEESQEIEAAKPNTLTNFTINSVSRATLTKPKEVQNEVVQAKQEVETSPPSPLDSPTNAPDEEKLYRKRNSVTSLKQRRSITRSDSFHTTAIATENASSSGTLTKRTSSQISLDQMANGNLNRRRSSSELSIGESPSLQSLEVMKTILNARKNSLPHSGEEEEEEVNTRRPSEEIKFASLELKNKMAMEKSPNPRQEEEEVEAKKLESKENIKKLWQNRANTEIEEYNKNVAKSFNEKESPKQQTRNETPTTEESPKAFKEEEETDEITQLQRKEIPVEEKPKELPRVYRYSGPPSINFSTWSERPKVQVAIKNEGDYIFGGKSIENKAIENKTVPRSYRMSTPLNFNEPSTQESKVLPSVAPKPATIKRMGIPEKEFKVPVMVKPIKDVIVESTHEQKTKVTANGEEQNPKTPATPSETAKPMLQVAAKPQSPVLHKPPTPVKVISNGGQRLSLHRPTIESVLKPQTQTIVNTHTHNSTLPRTNKRFSTSLSTTSNSTNITSITNVAQTSATPITPGPQLLRSTSTKREERETKSMFIPNEAPSAPAPFGQNTLRRTGFKEKIMAKDEEEQQKAISTSSISLAKTPTPNATTPSKALTNGELKFTTAAKFEKKPTNTITATTTTTTSAKLHLNLQKSTSITVTNSSSSSIITPPTPSLKPKPHTPKTAPILATASQPPPPPPPAMAYKLKPVTAVRTPTASEDPRDQLLAAIRNFKKDELKRA</sequence>
<dbReference type="STRING" id="35570.A0A1I8PER3"/>
<feature type="region of interest" description="Disordered" evidence="1">
    <location>
        <begin position="783"/>
        <end position="802"/>
    </location>
</feature>
<feature type="region of interest" description="Disordered" evidence="1">
    <location>
        <begin position="1111"/>
        <end position="1136"/>
    </location>
</feature>
<reference evidence="3 4" key="1">
    <citation type="submission" date="2015-05" db="EMBL/GenBank/DDBJ databases">
        <authorList>
            <person name="Wilson R.K."/>
            <person name="Warren W.C."/>
            <person name="Olafson P."/>
        </authorList>
    </citation>
    <scope>NUCLEOTIDE SEQUENCE [LARGE SCALE GENOMIC DNA]</scope>
    <source>
        <strain evidence="3 4">USDA</strain>
    </source>
</reference>
<feature type="compositionally biased region" description="Polar residues" evidence="1">
    <location>
        <begin position="1289"/>
        <end position="1313"/>
    </location>
</feature>
<proteinExistence type="predicted"/>
<dbReference type="Gene3D" id="3.10.20.90">
    <property type="entry name" value="Phosphatidylinositol 3-kinase Catalytic Subunit, Chain A, domain 1"/>
    <property type="match status" value="1"/>
</dbReference>
<name>A0A1I8PER3_STOCA</name>
<feature type="compositionally biased region" description="Low complexity" evidence="1">
    <location>
        <begin position="679"/>
        <end position="692"/>
    </location>
</feature>
<feature type="compositionally biased region" description="Basic and acidic residues" evidence="1">
    <location>
        <begin position="881"/>
        <end position="903"/>
    </location>
</feature>
<dbReference type="EnsemblMetazoa" id="SCAU007435-RD">
    <property type="protein sequence ID" value="SCAU007435-PD"/>
    <property type="gene ID" value="SCAU007435"/>
</dbReference>
<feature type="region of interest" description="Disordered" evidence="1">
    <location>
        <begin position="163"/>
        <end position="289"/>
    </location>
</feature>
<feature type="compositionally biased region" description="Polar residues" evidence="1">
    <location>
        <begin position="322"/>
        <end position="341"/>
    </location>
</feature>